<evidence type="ECO:0008006" key="4">
    <source>
        <dbReference type="Google" id="ProtNLM"/>
    </source>
</evidence>
<protein>
    <recommendedName>
        <fullName evidence="4">Transposase</fullName>
    </recommendedName>
</protein>
<evidence type="ECO:0000256" key="1">
    <source>
        <dbReference type="SAM" id="MobiDB-lite"/>
    </source>
</evidence>
<reference evidence="3" key="1">
    <citation type="journal article" date="2019" name="Int. J. Syst. Evol. Microbiol.">
        <title>The Global Catalogue of Microorganisms (GCM) 10K type strain sequencing project: providing services to taxonomists for standard genome sequencing and annotation.</title>
        <authorList>
            <consortium name="The Broad Institute Genomics Platform"/>
            <consortium name="The Broad Institute Genome Sequencing Center for Infectious Disease"/>
            <person name="Wu L."/>
            <person name="Ma J."/>
        </authorList>
    </citation>
    <scope>NUCLEOTIDE SEQUENCE [LARGE SCALE GENOMIC DNA]</scope>
    <source>
        <strain evidence="3">JCM 4737</strain>
    </source>
</reference>
<accession>A0ABQ3DK12</accession>
<dbReference type="Proteomes" id="UP000599437">
    <property type="component" value="Unassembled WGS sequence"/>
</dbReference>
<gene>
    <name evidence="2" type="ORF">GCM10010346_27450</name>
</gene>
<organism evidence="2 3">
    <name type="scientific">Streptomyces chryseus</name>
    <dbReference type="NCBI Taxonomy" id="68186"/>
    <lineage>
        <taxon>Bacteria</taxon>
        <taxon>Bacillati</taxon>
        <taxon>Actinomycetota</taxon>
        <taxon>Actinomycetes</taxon>
        <taxon>Kitasatosporales</taxon>
        <taxon>Streptomycetaceae</taxon>
        <taxon>Streptomyces</taxon>
    </lineage>
</organism>
<feature type="region of interest" description="Disordered" evidence="1">
    <location>
        <begin position="1"/>
        <end position="55"/>
    </location>
</feature>
<evidence type="ECO:0000313" key="2">
    <source>
        <dbReference type="EMBL" id="GHB03144.1"/>
    </source>
</evidence>
<sequence length="55" mass="6183">MKGFRPGNEVDNAKDPTRRTGRGLQPTTRVRHPREGALWLGRPNRRYAGSDVSPP</sequence>
<dbReference type="EMBL" id="BMVO01000007">
    <property type="protein sequence ID" value="GHB03144.1"/>
    <property type="molecule type" value="Genomic_DNA"/>
</dbReference>
<proteinExistence type="predicted"/>
<evidence type="ECO:0000313" key="3">
    <source>
        <dbReference type="Proteomes" id="UP000599437"/>
    </source>
</evidence>
<name>A0ABQ3DK12_9ACTN</name>
<comment type="caution">
    <text evidence="2">The sequence shown here is derived from an EMBL/GenBank/DDBJ whole genome shotgun (WGS) entry which is preliminary data.</text>
</comment>
<keyword evidence="3" id="KW-1185">Reference proteome</keyword>